<keyword evidence="4" id="KW-0274">FAD</keyword>
<comment type="cofactor">
    <cofactor evidence="1">
        <name>FAD</name>
        <dbReference type="ChEBI" id="CHEBI:57692"/>
    </cofactor>
</comment>
<evidence type="ECO:0000259" key="5">
    <source>
        <dbReference type="Pfam" id="PF00441"/>
    </source>
</evidence>
<feature type="domain" description="Acyl-CoA dehydrogenase/oxidase N-terminal" evidence="6">
    <location>
        <begin position="19"/>
        <end position="94"/>
    </location>
</feature>
<evidence type="ECO:0000256" key="3">
    <source>
        <dbReference type="ARBA" id="ARBA00022630"/>
    </source>
</evidence>
<dbReference type="Pfam" id="PF02771">
    <property type="entry name" value="Acyl-CoA_dh_N"/>
    <property type="match status" value="1"/>
</dbReference>
<sequence>MPSSRSVITDLTPASWALSDDQQGLRATARQFARERLEPLLVHQPDAALWSETVRLAATLDLAAMILPEQKGGMGISRHDLALVVEQFAAGPLERAAELTLSSPALMTLREYDALDRLSDRDTQHYFDGSTSIAPGIPDIDASGLWVLRRHPASPVLMVRMHDKGPQLVLVTLPAGQEEIRGAAPVAVLGALSIERYTVVPADDASIPVVSRDEDNFGPDPVRQSLVDTALYFATLLSGAVQQCVNFALAYSATRQTFRKPIVAHQLVAARLADMLVSAHTIHLVLRSVAAQDTQAQIAPLSQMARHVATEAMNVARELVQLCGGHGYVEGLPPAARFQTVHWFVMLLMKVEAALRTFIASA</sequence>
<reference evidence="7 8" key="1">
    <citation type="journal article" date="2024" name="Chem. Sci.">
        <title>Discovery of megapolipeptins by genome mining of a Burkholderiales bacteria collection.</title>
        <authorList>
            <person name="Paulo B.S."/>
            <person name="Recchia M.J.J."/>
            <person name="Lee S."/>
            <person name="Fergusson C.H."/>
            <person name="Romanowski S.B."/>
            <person name="Hernandez A."/>
            <person name="Krull N."/>
            <person name="Liu D.Y."/>
            <person name="Cavanagh H."/>
            <person name="Bos A."/>
            <person name="Gray C.A."/>
            <person name="Murphy B.T."/>
            <person name="Linington R.G."/>
            <person name="Eustaquio A.S."/>
        </authorList>
    </citation>
    <scope>NUCLEOTIDE SEQUENCE [LARGE SCALE GENOMIC DNA]</scope>
    <source>
        <strain evidence="7 8">RL17-350-BIC-E</strain>
    </source>
</reference>
<dbReference type="SUPFAM" id="SSF56645">
    <property type="entry name" value="Acyl-CoA dehydrogenase NM domain-like"/>
    <property type="match status" value="1"/>
</dbReference>
<evidence type="ECO:0000256" key="1">
    <source>
        <dbReference type="ARBA" id="ARBA00001974"/>
    </source>
</evidence>
<dbReference type="InterPro" id="IPR036250">
    <property type="entry name" value="AcylCo_DH-like_C"/>
</dbReference>
<dbReference type="Gene3D" id="1.20.140.10">
    <property type="entry name" value="Butyryl-CoA Dehydrogenase, subunit A, domain 3"/>
    <property type="match status" value="1"/>
</dbReference>
<proteinExistence type="inferred from homology"/>
<organism evidence="7 8">
    <name type="scientific">Paraburkholderia strydomiana</name>
    <dbReference type="NCBI Taxonomy" id="1245417"/>
    <lineage>
        <taxon>Bacteria</taxon>
        <taxon>Pseudomonadati</taxon>
        <taxon>Pseudomonadota</taxon>
        <taxon>Betaproteobacteria</taxon>
        <taxon>Burkholderiales</taxon>
        <taxon>Burkholderiaceae</taxon>
        <taxon>Paraburkholderia</taxon>
    </lineage>
</organism>
<evidence type="ECO:0000313" key="8">
    <source>
        <dbReference type="Proteomes" id="UP001629392"/>
    </source>
</evidence>
<dbReference type="InterPro" id="IPR009100">
    <property type="entry name" value="AcylCoA_DH/oxidase_NM_dom_sf"/>
</dbReference>
<evidence type="ECO:0000256" key="2">
    <source>
        <dbReference type="ARBA" id="ARBA00009347"/>
    </source>
</evidence>
<keyword evidence="3" id="KW-0285">Flavoprotein</keyword>
<dbReference type="Pfam" id="PF00441">
    <property type="entry name" value="Acyl-CoA_dh_1"/>
    <property type="match status" value="1"/>
</dbReference>
<protein>
    <submittedName>
        <fullName evidence="7">Acyl-CoA dehydrogenase family protein</fullName>
    </submittedName>
</protein>
<keyword evidence="8" id="KW-1185">Reference proteome</keyword>
<evidence type="ECO:0000259" key="6">
    <source>
        <dbReference type="Pfam" id="PF02771"/>
    </source>
</evidence>
<name>A0ABW9EQW5_9BURK</name>
<dbReference type="InterPro" id="IPR009075">
    <property type="entry name" value="AcylCo_DH/oxidase_C"/>
</dbReference>
<evidence type="ECO:0000256" key="4">
    <source>
        <dbReference type="ARBA" id="ARBA00022827"/>
    </source>
</evidence>
<dbReference type="InterPro" id="IPR037069">
    <property type="entry name" value="AcylCoA_DH/ox_N_sf"/>
</dbReference>
<evidence type="ECO:0000313" key="7">
    <source>
        <dbReference type="EMBL" id="MFM0721421.1"/>
    </source>
</evidence>
<feature type="domain" description="Acyl-CoA dehydrogenase/oxidase C-terminal" evidence="5">
    <location>
        <begin position="237"/>
        <end position="336"/>
    </location>
</feature>
<dbReference type="InterPro" id="IPR013786">
    <property type="entry name" value="AcylCoA_DH/ox_N"/>
</dbReference>
<dbReference type="Proteomes" id="UP001629392">
    <property type="component" value="Unassembled WGS sequence"/>
</dbReference>
<gene>
    <name evidence="7" type="ORF">PQQ73_34520</name>
</gene>
<comment type="caution">
    <text evidence="7">The sequence shown here is derived from an EMBL/GenBank/DDBJ whole genome shotgun (WGS) entry which is preliminary data.</text>
</comment>
<dbReference type="PANTHER" id="PTHR43831:SF1">
    <property type="entry name" value="ISOBUTYRYL-COA DEHYDROGENASE, MITOCHONDRIAL"/>
    <property type="match status" value="1"/>
</dbReference>
<dbReference type="PANTHER" id="PTHR43831">
    <property type="entry name" value="ISOBUTYRYL-COA DEHYDROGENASE"/>
    <property type="match status" value="1"/>
</dbReference>
<accession>A0ABW9EQW5</accession>
<dbReference type="EMBL" id="JAQQCL010000044">
    <property type="protein sequence ID" value="MFM0721421.1"/>
    <property type="molecule type" value="Genomic_DNA"/>
</dbReference>
<dbReference type="RefSeq" id="WP_408147958.1">
    <property type="nucleotide sequence ID" value="NZ_JAQQCL010000044.1"/>
</dbReference>
<dbReference type="Gene3D" id="1.10.540.10">
    <property type="entry name" value="Acyl-CoA dehydrogenase/oxidase, N-terminal domain"/>
    <property type="match status" value="1"/>
</dbReference>
<dbReference type="InterPro" id="IPR052547">
    <property type="entry name" value="Mito_Isobutyryl-CoADH"/>
</dbReference>
<dbReference type="SUPFAM" id="SSF47203">
    <property type="entry name" value="Acyl-CoA dehydrogenase C-terminal domain-like"/>
    <property type="match status" value="1"/>
</dbReference>
<comment type="similarity">
    <text evidence="2">Belongs to the acyl-CoA dehydrogenase family.</text>
</comment>